<dbReference type="AlphaFoldDB" id="A0A2T0XRY5"/>
<dbReference type="OrthoDB" id="9793186at2"/>
<protein>
    <submittedName>
        <fullName evidence="3">Lipid A biosynthesis-like protein</fullName>
    </submittedName>
</protein>
<dbReference type="Proteomes" id="UP000252733">
    <property type="component" value="Unassembled WGS sequence"/>
</dbReference>
<evidence type="ECO:0000313" key="4">
    <source>
        <dbReference type="Proteomes" id="UP000252733"/>
    </source>
</evidence>
<reference evidence="3 4" key="1">
    <citation type="submission" date="2018-07" db="EMBL/GenBank/DDBJ databases">
        <title>Freshwater and sediment microbial communities from various areas in North America, analyzing microbe dynamics in response to fracking.</title>
        <authorList>
            <person name="Lamendella R."/>
        </authorList>
    </citation>
    <scope>NUCLEOTIDE SEQUENCE [LARGE SCALE GENOMIC DNA]</scope>
    <source>
        <strain evidence="3 4">160A</strain>
    </source>
</reference>
<evidence type="ECO:0000259" key="2">
    <source>
        <dbReference type="SMART" id="SM01259"/>
    </source>
</evidence>
<keyword evidence="4" id="KW-1185">Reference proteome</keyword>
<feature type="transmembrane region" description="Helical" evidence="1">
    <location>
        <begin position="186"/>
        <end position="207"/>
    </location>
</feature>
<feature type="transmembrane region" description="Helical" evidence="1">
    <location>
        <begin position="91"/>
        <end position="109"/>
    </location>
</feature>
<organism evidence="3 4">
    <name type="scientific">Marinilabilia salmonicolor</name>
    <dbReference type="NCBI Taxonomy" id="989"/>
    <lineage>
        <taxon>Bacteria</taxon>
        <taxon>Pseudomonadati</taxon>
        <taxon>Bacteroidota</taxon>
        <taxon>Bacteroidia</taxon>
        <taxon>Marinilabiliales</taxon>
        <taxon>Marinilabiliaceae</taxon>
        <taxon>Marinilabilia</taxon>
    </lineage>
</organism>
<dbReference type="EMBL" id="QPIZ01000017">
    <property type="protein sequence ID" value="RCW31638.1"/>
    <property type="molecule type" value="Genomic_DNA"/>
</dbReference>
<dbReference type="GO" id="GO:0016020">
    <property type="term" value="C:membrane"/>
    <property type="evidence" value="ECO:0007669"/>
    <property type="project" value="GOC"/>
</dbReference>
<dbReference type="SMART" id="SM01259">
    <property type="entry name" value="LAB_N"/>
    <property type="match status" value="2"/>
</dbReference>
<keyword evidence="1" id="KW-1133">Transmembrane helix</keyword>
<gene>
    <name evidence="3" type="ORF">DFO77_11784</name>
</gene>
<dbReference type="Pfam" id="PF07578">
    <property type="entry name" value="LAB_N"/>
    <property type="match status" value="2"/>
</dbReference>
<keyword evidence="1" id="KW-0812">Transmembrane</keyword>
<feature type="domain" description="Lipid A biosynthesis N-terminal" evidence="2">
    <location>
        <begin position="132"/>
        <end position="203"/>
    </location>
</feature>
<dbReference type="InterPro" id="IPR011499">
    <property type="entry name" value="Lipid_A_biosynth_N"/>
</dbReference>
<feature type="transmembrane region" description="Helical" evidence="1">
    <location>
        <begin position="129"/>
        <end position="150"/>
    </location>
</feature>
<feature type="transmembrane region" description="Helical" evidence="1">
    <location>
        <begin position="62"/>
        <end position="79"/>
    </location>
</feature>
<name>A0A2T0XRY5_9BACT</name>
<comment type="caution">
    <text evidence="3">The sequence shown here is derived from an EMBL/GenBank/DDBJ whole genome shotgun (WGS) entry which is preliminary data.</text>
</comment>
<dbReference type="GO" id="GO:0008915">
    <property type="term" value="F:lipid-A-disaccharide synthase activity"/>
    <property type="evidence" value="ECO:0007669"/>
    <property type="project" value="InterPro"/>
</dbReference>
<evidence type="ECO:0000313" key="3">
    <source>
        <dbReference type="EMBL" id="RCW31638.1"/>
    </source>
</evidence>
<dbReference type="GO" id="GO:0009245">
    <property type="term" value="P:lipid A biosynthetic process"/>
    <property type="evidence" value="ECO:0007669"/>
    <property type="project" value="InterPro"/>
</dbReference>
<feature type="transmembrane region" description="Helical" evidence="1">
    <location>
        <begin position="162"/>
        <end position="180"/>
    </location>
</feature>
<accession>A0A2T0XRY5</accession>
<sequence>MINNYFIFGLGFVAQGLFSARLLVQWLLSEKAKKVVSPEIFWQLSLFASLLMMGYGLLRKDLVILGGQLVSYFIYIRNLKLKGSWEPLPRPIRVVAFIAPAFTLGLLIFNHHGYNFFDLTHNPDINIKLFILGTAGQIIFTFRFIFQWLYSEKKKISVLPPLFWLISITGAAVIIAYAIIRKDPVIIVGQAFGMLLYSRNLIIHYFVQEKSVGLKQNKTQ</sequence>
<dbReference type="RefSeq" id="WP_106151717.1">
    <property type="nucleotide sequence ID" value="NZ_PVTS01000002.1"/>
</dbReference>
<feature type="transmembrane region" description="Helical" evidence="1">
    <location>
        <begin position="40"/>
        <end position="56"/>
    </location>
</feature>
<feature type="domain" description="Lipid A biosynthesis N-terminal" evidence="2">
    <location>
        <begin position="10"/>
        <end position="81"/>
    </location>
</feature>
<evidence type="ECO:0000256" key="1">
    <source>
        <dbReference type="SAM" id="Phobius"/>
    </source>
</evidence>
<feature type="transmembrane region" description="Helical" evidence="1">
    <location>
        <begin position="6"/>
        <end position="28"/>
    </location>
</feature>
<keyword evidence="1" id="KW-0472">Membrane</keyword>
<proteinExistence type="predicted"/>
<dbReference type="Gene3D" id="1.20.1280.290">
    <property type="match status" value="1"/>
</dbReference>